<reference evidence="2 3" key="1">
    <citation type="journal article" date="2012" name="BMC Genomics">
        <title>Comparative genomic analysis of human infective Trypanosoma cruzi lineages with the bat-restricted subspecies T. cruzi marinkellei.</title>
        <authorList>
            <person name="Franzen O."/>
            <person name="Talavera-Lopez C."/>
            <person name="Ochaya S."/>
            <person name="Butler C.E."/>
            <person name="Messenger L.A."/>
            <person name="Lewis M.D."/>
            <person name="Llewellyn M.S."/>
            <person name="Marinkelle C.J."/>
            <person name="Tyler K.M."/>
            <person name="Miles M.A."/>
            <person name="Andersson B."/>
        </authorList>
    </citation>
    <scope>NUCLEOTIDE SEQUENCE [LARGE SCALE GENOMIC DNA]</scope>
    <source>
        <strain evidence="2 3">B7</strain>
    </source>
</reference>
<organism evidence="2 3">
    <name type="scientific">Trypanosoma cruzi marinkellei</name>
    <dbReference type="NCBI Taxonomy" id="85056"/>
    <lineage>
        <taxon>Eukaryota</taxon>
        <taxon>Discoba</taxon>
        <taxon>Euglenozoa</taxon>
        <taxon>Kinetoplastea</taxon>
        <taxon>Metakinetoplastina</taxon>
        <taxon>Trypanosomatida</taxon>
        <taxon>Trypanosomatidae</taxon>
        <taxon>Trypanosoma</taxon>
        <taxon>Schizotrypanum</taxon>
    </lineage>
</organism>
<feature type="region of interest" description="Disordered" evidence="1">
    <location>
        <begin position="128"/>
        <end position="153"/>
    </location>
</feature>
<accession>K2N3P5</accession>
<protein>
    <submittedName>
        <fullName evidence="2">Uncharacterized protein</fullName>
    </submittedName>
</protein>
<sequence length="247" mass="25844">MRPASAPCSRRHTQSVPSTHPSRGAATAATLASSPPHRHPAAPRHQCRRSRGVPSQPSRQSSSAPPPTAAPPRTTATFLTMLRPATVNKLQTLPVANDGTSNGPSSGWTSRRSACSLTAAETTSSATAFPCADDTTPFQQQNAPPNEFAVQDQEKPQCLLLSHGSAVDALMRTGTHRSLQTTPHTGNASGAPRGASPTTTGDAHTPSARTASSRKQGYVRMRAKYTHWQFTSQASPQTAPAALQAAG</sequence>
<dbReference type="AlphaFoldDB" id="K2N3P5"/>
<feature type="compositionally biased region" description="Basic residues" evidence="1">
    <location>
        <begin position="36"/>
        <end position="51"/>
    </location>
</feature>
<dbReference type="OrthoDB" id="10468052at2759"/>
<feature type="compositionally biased region" description="Low complexity" evidence="1">
    <location>
        <begin position="25"/>
        <end position="35"/>
    </location>
</feature>
<feature type="compositionally biased region" description="Polar residues" evidence="1">
    <location>
        <begin position="98"/>
        <end position="111"/>
    </location>
</feature>
<comment type="caution">
    <text evidence="2">The sequence shown here is derived from an EMBL/GenBank/DDBJ whole genome shotgun (WGS) entry which is preliminary data.</text>
</comment>
<name>K2N3P5_TRYCR</name>
<feature type="compositionally biased region" description="Polar residues" evidence="1">
    <location>
        <begin position="177"/>
        <end position="188"/>
    </location>
</feature>
<dbReference type="EMBL" id="AHKC01013621">
    <property type="protein sequence ID" value="EKF29276.1"/>
    <property type="molecule type" value="Genomic_DNA"/>
</dbReference>
<keyword evidence="3" id="KW-1185">Reference proteome</keyword>
<dbReference type="Proteomes" id="UP000007350">
    <property type="component" value="Unassembled WGS sequence"/>
</dbReference>
<evidence type="ECO:0000313" key="2">
    <source>
        <dbReference type="EMBL" id="EKF29276.1"/>
    </source>
</evidence>
<feature type="compositionally biased region" description="Polar residues" evidence="1">
    <location>
        <begin position="196"/>
        <end position="215"/>
    </location>
</feature>
<feature type="region of interest" description="Disordered" evidence="1">
    <location>
        <begin position="1"/>
        <end position="74"/>
    </location>
</feature>
<gene>
    <name evidence="2" type="ORF">MOQ_006949</name>
</gene>
<proteinExistence type="predicted"/>
<feature type="region of interest" description="Disordered" evidence="1">
    <location>
        <begin position="177"/>
        <end position="218"/>
    </location>
</feature>
<evidence type="ECO:0000313" key="3">
    <source>
        <dbReference type="Proteomes" id="UP000007350"/>
    </source>
</evidence>
<feature type="compositionally biased region" description="Low complexity" evidence="1">
    <location>
        <begin position="54"/>
        <end position="63"/>
    </location>
</feature>
<feature type="region of interest" description="Disordered" evidence="1">
    <location>
        <begin position="91"/>
        <end position="111"/>
    </location>
</feature>
<evidence type="ECO:0000256" key="1">
    <source>
        <dbReference type="SAM" id="MobiDB-lite"/>
    </source>
</evidence>